<keyword evidence="1" id="KW-0812">Transmembrane</keyword>
<name>A0A833JH93_9BACT</name>
<comment type="caution">
    <text evidence="3">The sequence shown here is derived from an EMBL/GenBank/DDBJ whole genome shotgun (WGS) entry which is preliminary data.</text>
</comment>
<evidence type="ECO:0000313" key="4">
    <source>
        <dbReference type="Proteomes" id="UP000442694"/>
    </source>
</evidence>
<keyword evidence="4" id="KW-1185">Reference proteome</keyword>
<evidence type="ECO:0000256" key="1">
    <source>
        <dbReference type="SAM" id="Phobius"/>
    </source>
</evidence>
<dbReference type="RefSeq" id="WP_152211360.1">
    <property type="nucleotide sequence ID" value="NZ_WFLN01000004.1"/>
</dbReference>
<accession>A0A833JH93</accession>
<protein>
    <recommendedName>
        <fullName evidence="2">Histidine kinase domain-containing protein</fullName>
    </recommendedName>
</protein>
<organism evidence="3 4">
    <name type="scientific">Fluviispira multicolorata</name>
    <dbReference type="NCBI Taxonomy" id="2654512"/>
    <lineage>
        <taxon>Bacteria</taxon>
        <taxon>Pseudomonadati</taxon>
        <taxon>Bdellovibrionota</taxon>
        <taxon>Oligoflexia</taxon>
        <taxon>Silvanigrellales</taxon>
        <taxon>Silvanigrellaceae</taxon>
        <taxon>Fluviispira</taxon>
    </lineage>
</organism>
<dbReference type="Gene3D" id="3.30.565.10">
    <property type="entry name" value="Histidine kinase-like ATPase, C-terminal domain"/>
    <property type="match status" value="1"/>
</dbReference>
<dbReference type="EMBL" id="WFLN01000004">
    <property type="protein sequence ID" value="KAB8033272.1"/>
    <property type="molecule type" value="Genomic_DNA"/>
</dbReference>
<feature type="domain" description="Histidine kinase" evidence="2">
    <location>
        <begin position="65"/>
        <end position="280"/>
    </location>
</feature>
<dbReference type="PROSITE" id="PS50109">
    <property type="entry name" value="HIS_KIN"/>
    <property type="match status" value="1"/>
</dbReference>
<proteinExistence type="predicted"/>
<dbReference type="InterPro" id="IPR003594">
    <property type="entry name" value="HATPase_dom"/>
</dbReference>
<reference evidence="3 4" key="1">
    <citation type="submission" date="2019-10" db="EMBL/GenBank/DDBJ databases">
        <title>New genus of Silvanigrellaceae.</title>
        <authorList>
            <person name="Pitt A."/>
            <person name="Hahn M.W."/>
        </authorList>
    </citation>
    <scope>NUCLEOTIDE SEQUENCE [LARGE SCALE GENOMIC DNA]</scope>
    <source>
        <strain evidence="3 4">33A1-SZDP</strain>
    </source>
</reference>
<dbReference type="Pfam" id="PF02518">
    <property type="entry name" value="HATPase_c"/>
    <property type="match status" value="1"/>
</dbReference>
<dbReference type="InterPro" id="IPR005467">
    <property type="entry name" value="His_kinase_dom"/>
</dbReference>
<feature type="transmembrane region" description="Helical" evidence="1">
    <location>
        <begin position="6"/>
        <end position="25"/>
    </location>
</feature>
<keyword evidence="1" id="KW-1133">Transmembrane helix</keyword>
<sequence>MSFSASLLQLSIIMSLIIFLFIYYMNNKKLLIKSREYSKRINEIENEMEIREYSITKEKTQFQFQIANEVRSPLVPLQFLIAKAEELSEESRKLLRQSIHRLQDISQLIIHNNQEKNEDFSLIGHTHEKHKVQLLSTLIQDIVSEKRILYRELLGVEIFAELGLSSYGLFAKIPLLEFKKVLSQLIDNSVDTISNNGSVKIRLSSSADNIFMFITNSGTYKATKAIPKIILSESNRLKTTNKGSALCHAKTVVESMGGKFEFRVQFGTGAAVKIILPKVSIPNWFASSLKIKPNSYVVIIDEDAYIHSLWQESFKNILSTDFNIQLIHFSQLKEVIAWSESAEYKKMEHKYFLSEFNFNDCSMSGIDFISMMPFTNNSFIVTNKYTEKNIIAICQKANIKIIPKDNLFFIPLEVLKPKDKPNAILINDDSLIKMVWHLTAIKQNKKIVIYKNLEKFLDNLEMYDHGTSLFIDIDYLNKNSGNKKVLQIYNLGFKQIYLITGQNPSLFIPAKWVNAIVTNEPPWLLKC</sequence>
<evidence type="ECO:0000259" key="2">
    <source>
        <dbReference type="PROSITE" id="PS50109"/>
    </source>
</evidence>
<evidence type="ECO:0000313" key="3">
    <source>
        <dbReference type="EMBL" id="KAB8033272.1"/>
    </source>
</evidence>
<dbReference type="SUPFAM" id="SSF55874">
    <property type="entry name" value="ATPase domain of HSP90 chaperone/DNA topoisomerase II/histidine kinase"/>
    <property type="match status" value="1"/>
</dbReference>
<dbReference type="Proteomes" id="UP000442694">
    <property type="component" value="Unassembled WGS sequence"/>
</dbReference>
<gene>
    <name evidence="3" type="ORF">GCL57_00830</name>
</gene>
<dbReference type="AlphaFoldDB" id="A0A833JH93"/>
<dbReference type="InterPro" id="IPR036890">
    <property type="entry name" value="HATPase_C_sf"/>
</dbReference>
<keyword evidence="1" id="KW-0472">Membrane</keyword>